<dbReference type="EMBL" id="LVEA01000029">
    <property type="protein sequence ID" value="KYL04792.1"/>
    <property type="molecule type" value="Genomic_DNA"/>
</dbReference>
<protein>
    <recommendedName>
        <fullName evidence="3">RNA polymerase sigma-70 region 4 domain-containing protein</fullName>
    </recommendedName>
</protein>
<dbReference type="Pfam" id="PF07374">
    <property type="entry name" value="DUF1492"/>
    <property type="match status" value="1"/>
</dbReference>
<dbReference type="AlphaFoldDB" id="A0A161QVB2"/>
<dbReference type="InterPro" id="IPR010861">
    <property type="entry name" value="DUF1492"/>
</dbReference>
<dbReference type="Gene3D" id="1.20.140.160">
    <property type="match status" value="1"/>
</dbReference>
<organism evidence="1 2">
    <name type="scientific">Fusobacterium necrophorum subsp. funduliforme</name>
    <dbReference type="NCBI Taxonomy" id="143387"/>
    <lineage>
        <taxon>Bacteria</taxon>
        <taxon>Fusobacteriati</taxon>
        <taxon>Fusobacteriota</taxon>
        <taxon>Fusobacteriia</taxon>
        <taxon>Fusobacteriales</taxon>
        <taxon>Fusobacteriaceae</taxon>
        <taxon>Fusobacterium</taxon>
    </lineage>
</organism>
<reference evidence="1 2" key="1">
    <citation type="submission" date="2016-03" db="EMBL/GenBank/DDBJ databases">
        <title>Comparative genomics of human isolates of Fusobacterium necrophorum.</title>
        <authorList>
            <person name="Jensen A."/>
            <person name="Bank S."/>
            <person name="Andersen P.S."/>
            <person name="Kristensen L.H."/>
            <person name="Prag J."/>
        </authorList>
    </citation>
    <scope>NUCLEOTIDE SEQUENCE [LARGE SCALE GENOMIC DNA]</scope>
    <source>
        <strain evidence="1 2">LS_1264</strain>
    </source>
</reference>
<dbReference type="GO" id="GO:0003700">
    <property type="term" value="F:DNA-binding transcription factor activity"/>
    <property type="evidence" value="ECO:0007669"/>
    <property type="project" value="InterPro"/>
</dbReference>
<dbReference type="RefSeq" id="WP_005957829.1">
    <property type="nucleotide sequence ID" value="NZ_CAXOUE010000018.1"/>
</dbReference>
<evidence type="ECO:0008006" key="3">
    <source>
        <dbReference type="Google" id="ProtNLM"/>
    </source>
</evidence>
<accession>A0A161QVB2</accession>
<dbReference type="InterPro" id="IPR013324">
    <property type="entry name" value="RNA_pol_sigma_r3/r4-like"/>
</dbReference>
<evidence type="ECO:0000313" key="1">
    <source>
        <dbReference type="EMBL" id="KYL04792.1"/>
    </source>
</evidence>
<dbReference type="GO" id="GO:0006352">
    <property type="term" value="P:DNA-templated transcription initiation"/>
    <property type="evidence" value="ECO:0007669"/>
    <property type="project" value="InterPro"/>
</dbReference>
<name>A0A161QVB2_9FUSO</name>
<comment type="caution">
    <text evidence="1">The sequence shown here is derived from an EMBL/GenBank/DDBJ whole genome shotgun (WGS) entry which is preliminary data.</text>
</comment>
<proteinExistence type="predicted"/>
<evidence type="ECO:0000313" key="2">
    <source>
        <dbReference type="Proteomes" id="UP000075816"/>
    </source>
</evidence>
<dbReference type="eggNOG" id="COG1191">
    <property type="taxonomic scope" value="Bacteria"/>
</dbReference>
<gene>
    <name evidence="1" type="ORF">A2J07_10385</name>
</gene>
<dbReference type="KEGG" id="fnf:BSQ88_07865"/>
<sequence length="140" mass="16750">MNLKSGYELRVEIQSLKETIEELRINIQSLSSVQFKERVQGGENSPDKSMIDKLSKLYELEEKLEKLVEFQIKIATEIEHLEDWKERVILRYRYINNFTWEHISETTGYSKKQISRIHKRAIINFRKKFQNVPKCPCMSL</sequence>
<dbReference type="Proteomes" id="UP000075816">
    <property type="component" value="Unassembled WGS sequence"/>
</dbReference>
<dbReference type="GeneID" id="75076342"/>
<dbReference type="SUPFAM" id="SSF88659">
    <property type="entry name" value="Sigma3 and sigma4 domains of RNA polymerase sigma factors"/>
    <property type="match status" value="1"/>
</dbReference>